<dbReference type="InterPro" id="IPR000683">
    <property type="entry name" value="Gfo/Idh/MocA-like_OxRdtase_N"/>
</dbReference>
<evidence type="ECO:0000256" key="1">
    <source>
        <dbReference type="ARBA" id="ARBA00010928"/>
    </source>
</evidence>
<evidence type="ECO:0000256" key="2">
    <source>
        <dbReference type="ARBA" id="ARBA00023002"/>
    </source>
</evidence>
<dbReference type="STRING" id="280699.M1V6T2"/>
<protein>
    <submittedName>
        <fullName evidence="5">Probable dehydrogenase</fullName>
    </submittedName>
</protein>
<feature type="domain" description="Gfo/Idh/MocA-like oxidoreductase N-terminal" evidence="3">
    <location>
        <begin position="58"/>
        <end position="178"/>
    </location>
</feature>
<evidence type="ECO:0000313" key="6">
    <source>
        <dbReference type="Proteomes" id="UP000007014"/>
    </source>
</evidence>
<dbReference type="RefSeq" id="XP_005538506.1">
    <property type="nucleotide sequence ID" value="XM_005538449.1"/>
</dbReference>
<gene>
    <name evidence="5" type="ORF">CYME_CMR244C</name>
</gene>
<organism evidence="5 6">
    <name type="scientific">Cyanidioschyzon merolae (strain NIES-3377 / 10D)</name>
    <name type="common">Unicellular red alga</name>
    <dbReference type="NCBI Taxonomy" id="280699"/>
    <lineage>
        <taxon>Eukaryota</taxon>
        <taxon>Rhodophyta</taxon>
        <taxon>Bangiophyceae</taxon>
        <taxon>Cyanidiales</taxon>
        <taxon>Cyanidiaceae</taxon>
        <taxon>Cyanidioschyzon</taxon>
    </lineage>
</organism>
<dbReference type="OrthoDB" id="64915at2759"/>
<dbReference type="GeneID" id="16996834"/>
<dbReference type="PANTHER" id="PTHR42840">
    <property type="entry name" value="NAD(P)-BINDING ROSSMANN-FOLD SUPERFAMILY PROTEIN-RELATED"/>
    <property type="match status" value="1"/>
</dbReference>
<evidence type="ECO:0000259" key="4">
    <source>
        <dbReference type="Pfam" id="PF22725"/>
    </source>
</evidence>
<dbReference type="Pfam" id="PF01408">
    <property type="entry name" value="GFO_IDH_MocA"/>
    <property type="match status" value="1"/>
</dbReference>
<dbReference type="SUPFAM" id="SSF55347">
    <property type="entry name" value="Glyceraldehyde-3-phosphate dehydrogenase-like, C-terminal domain"/>
    <property type="match status" value="1"/>
</dbReference>
<dbReference type="HOGENOM" id="CLU_023194_0_3_1"/>
<dbReference type="Gene3D" id="3.40.50.720">
    <property type="entry name" value="NAD(P)-binding Rossmann-like Domain"/>
    <property type="match status" value="1"/>
</dbReference>
<dbReference type="OMA" id="DFFMDRF"/>
<reference evidence="5 6" key="1">
    <citation type="journal article" date="2004" name="Nature">
        <title>Genome sequence of the ultrasmall unicellular red alga Cyanidioschyzon merolae 10D.</title>
        <authorList>
            <person name="Matsuzaki M."/>
            <person name="Misumi O."/>
            <person name="Shin-i T."/>
            <person name="Maruyama S."/>
            <person name="Takahara M."/>
            <person name="Miyagishima S."/>
            <person name="Mori T."/>
            <person name="Nishida K."/>
            <person name="Yagisawa F."/>
            <person name="Nishida K."/>
            <person name="Yoshida Y."/>
            <person name="Nishimura Y."/>
            <person name="Nakao S."/>
            <person name="Kobayashi T."/>
            <person name="Momoyama Y."/>
            <person name="Higashiyama T."/>
            <person name="Minoda A."/>
            <person name="Sano M."/>
            <person name="Nomoto H."/>
            <person name="Oishi K."/>
            <person name="Hayashi H."/>
            <person name="Ohta F."/>
            <person name="Nishizaka S."/>
            <person name="Haga S."/>
            <person name="Miura S."/>
            <person name="Morishita T."/>
            <person name="Kabeya Y."/>
            <person name="Terasawa K."/>
            <person name="Suzuki Y."/>
            <person name="Ishii Y."/>
            <person name="Asakawa S."/>
            <person name="Takano H."/>
            <person name="Ohta N."/>
            <person name="Kuroiwa H."/>
            <person name="Tanaka K."/>
            <person name="Shimizu N."/>
            <person name="Sugano S."/>
            <person name="Sato N."/>
            <person name="Nozaki H."/>
            <person name="Ogasawara N."/>
            <person name="Kohara Y."/>
            <person name="Kuroiwa T."/>
        </authorList>
    </citation>
    <scope>NUCLEOTIDE SEQUENCE [LARGE SCALE GENOMIC DNA]</scope>
    <source>
        <strain evidence="5 6">10D</strain>
    </source>
</reference>
<dbReference type="eggNOG" id="KOG2741">
    <property type="taxonomic scope" value="Eukaryota"/>
</dbReference>
<comment type="similarity">
    <text evidence="1">Belongs to the Gfo/Idh/MocA family.</text>
</comment>
<dbReference type="SUPFAM" id="SSF51735">
    <property type="entry name" value="NAD(P)-binding Rossmann-fold domains"/>
    <property type="match status" value="1"/>
</dbReference>
<dbReference type="InterPro" id="IPR055170">
    <property type="entry name" value="GFO_IDH_MocA-like_dom"/>
</dbReference>
<proteinExistence type="inferred from homology"/>
<evidence type="ECO:0000259" key="3">
    <source>
        <dbReference type="Pfam" id="PF01408"/>
    </source>
</evidence>
<dbReference type="GO" id="GO:0000166">
    <property type="term" value="F:nucleotide binding"/>
    <property type="evidence" value="ECO:0007669"/>
    <property type="project" value="InterPro"/>
</dbReference>
<name>M1V6T2_CYAM1</name>
<dbReference type="EMBL" id="AP006500">
    <property type="protein sequence ID" value="BAM82470.1"/>
    <property type="molecule type" value="Genomic_DNA"/>
</dbReference>
<dbReference type="InterPro" id="IPR036291">
    <property type="entry name" value="NAD(P)-bd_dom_sf"/>
</dbReference>
<sequence length="396" mass="43726">MHRLNTVSNRRASLDPGAETANALRLALWLRLAHRSMLRYTRSQTGMEAVAQFRGGPVRIGIIGAGRIGRVHCAALARMSNLAQVVVIADFIEQAAQAAAKEFRIPRAVKDWQEVVQSPEVDAVIICSPSDTHYEIIVAAARAGKQIFCEKPIDYDLERIDNALSEVKRAGVQMQIGFQRRFDANFRRVREAVASGEIGEPYSLHIISRDPAPPPLAYLKQSGGLFFDMMTHDFDMARFTMGSEIVEVVAAAGANLVDPQIGEQAGDIDTAIVTLRFANGAIGTIECCRKAAYGYDQRIEIHGSKGNVSTANNFPNNATLQDGASVRRDLPLNFFMDRYRDAYALEMETFVRCIMEGKAVPVTGEDGRMPVVLAYAARKSMKERRAVRIGEFMSKL</sequence>
<dbReference type="Pfam" id="PF22725">
    <property type="entry name" value="GFO_IDH_MocA_C3"/>
    <property type="match status" value="1"/>
</dbReference>
<keyword evidence="6" id="KW-1185">Reference proteome</keyword>
<reference evidence="5 6" key="2">
    <citation type="journal article" date="2007" name="BMC Biol.">
        <title>A 100%-complete sequence reveals unusually simple genomic features in the hot-spring red alga Cyanidioschyzon merolae.</title>
        <authorList>
            <person name="Nozaki H."/>
            <person name="Takano H."/>
            <person name="Misumi O."/>
            <person name="Terasawa K."/>
            <person name="Matsuzaki M."/>
            <person name="Maruyama S."/>
            <person name="Nishida K."/>
            <person name="Yagisawa F."/>
            <person name="Yoshida Y."/>
            <person name="Fujiwara T."/>
            <person name="Takio S."/>
            <person name="Tamura K."/>
            <person name="Chung S.J."/>
            <person name="Nakamura S."/>
            <person name="Kuroiwa H."/>
            <person name="Tanaka K."/>
            <person name="Sato N."/>
            <person name="Kuroiwa T."/>
        </authorList>
    </citation>
    <scope>NUCLEOTIDE SEQUENCE [LARGE SCALE GENOMIC DNA]</scope>
    <source>
        <strain evidence="5 6">10D</strain>
    </source>
</reference>
<evidence type="ECO:0000313" key="5">
    <source>
        <dbReference type="EMBL" id="BAM82470.1"/>
    </source>
</evidence>
<dbReference type="InterPro" id="IPR030827">
    <property type="entry name" value="Myo_inos_IolG"/>
</dbReference>
<feature type="domain" description="GFO/IDH/MocA-like oxidoreductase" evidence="4">
    <location>
        <begin position="186"/>
        <end position="308"/>
    </location>
</feature>
<dbReference type="Gene3D" id="3.30.360.10">
    <property type="entry name" value="Dihydrodipicolinate Reductase, domain 2"/>
    <property type="match status" value="1"/>
</dbReference>
<dbReference type="PANTHER" id="PTHR42840:SF3">
    <property type="entry name" value="BINDING ROSSMANN FOLD OXIDOREDUCTASE, PUTATIVE (AFU_ORTHOLOGUE AFUA_2G10240)-RELATED"/>
    <property type="match status" value="1"/>
</dbReference>
<dbReference type="Gramene" id="CMR244CT">
    <property type="protein sequence ID" value="CMR244CT"/>
    <property type="gene ID" value="CMR244C"/>
</dbReference>
<accession>M1V6T2</accession>
<dbReference type="KEGG" id="cme:CYME_CMR244C"/>
<dbReference type="GO" id="GO:0016491">
    <property type="term" value="F:oxidoreductase activity"/>
    <property type="evidence" value="ECO:0007669"/>
    <property type="project" value="UniProtKB-KW"/>
</dbReference>
<dbReference type="NCBIfam" id="TIGR04380">
    <property type="entry name" value="myo_inos_iolG"/>
    <property type="match status" value="1"/>
</dbReference>
<dbReference type="AlphaFoldDB" id="M1V6T2"/>
<dbReference type="Proteomes" id="UP000007014">
    <property type="component" value="Chromosome 18"/>
</dbReference>
<keyword evidence="2" id="KW-0560">Oxidoreductase</keyword>